<gene>
    <name evidence="1" type="ORF">OXH18_05650</name>
</gene>
<keyword evidence="2" id="KW-1185">Reference proteome</keyword>
<dbReference type="KEGG" id="tsin:OXH18_05650"/>
<dbReference type="RefSeq" id="WP_268611441.1">
    <property type="nucleotide sequence ID" value="NZ_CP113797.1"/>
</dbReference>
<evidence type="ECO:0000313" key="2">
    <source>
        <dbReference type="Proteomes" id="UP001163152"/>
    </source>
</evidence>
<dbReference type="EMBL" id="CP113797">
    <property type="protein sequence ID" value="WAL61474.1"/>
    <property type="molecule type" value="Genomic_DNA"/>
</dbReference>
<evidence type="ECO:0000313" key="1">
    <source>
        <dbReference type="EMBL" id="WAL61474.1"/>
    </source>
</evidence>
<accession>A0A9E9C8J3</accession>
<reference evidence="1" key="1">
    <citation type="submission" date="2022-12" db="EMBL/GenBank/DDBJ databases">
        <title>Polyphasic identification of a Novel Hot-Spring Cyanobacterium Ocullathermofonsia sinensis gen nov. sp. nov. and Genomic Insights on its Adaptations to the Thermal Habitat.</title>
        <authorList>
            <person name="Daroch M."/>
            <person name="Tang J."/>
            <person name="Jiang Y."/>
        </authorList>
    </citation>
    <scope>NUCLEOTIDE SEQUENCE</scope>
    <source>
        <strain evidence="1">PKUAC-SCTA174</strain>
    </source>
</reference>
<sequence>MFKPNTTRLLILAAIYQRLLKGVSWLYREVVIRAVAAVRVPGGFCPP</sequence>
<dbReference type="AlphaFoldDB" id="A0A9E9C8J3"/>
<proteinExistence type="predicted"/>
<dbReference type="Proteomes" id="UP001163152">
    <property type="component" value="Chromosome"/>
</dbReference>
<protein>
    <submittedName>
        <fullName evidence="1">Uncharacterized protein</fullName>
    </submittedName>
</protein>
<name>A0A9E9C8J3_9CYAN</name>
<organism evidence="1 2">
    <name type="scientific">Thermocoleostomius sinensis A174</name>
    <dbReference type="NCBI Taxonomy" id="2016057"/>
    <lineage>
        <taxon>Bacteria</taxon>
        <taxon>Bacillati</taxon>
        <taxon>Cyanobacteriota</taxon>
        <taxon>Cyanophyceae</taxon>
        <taxon>Oculatellales</taxon>
        <taxon>Oculatellaceae</taxon>
        <taxon>Thermocoleostomius</taxon>
    </lineage>
</organism>